<dbReference type="AlphaFoldDB" id="A0A3M3ZEP6"/>
<evidence type="ECO:0000313" key="1">
    <source>
        <dbReference type="EMBL" id="RMO93108.1"/>
    </source>
</evidence>
<organism evidence="1 2">
    <name type="scientific">Pseudomonas syringae pv. tagetis</name>
    <dbReference type="NCBI Taxonomy" id="129140"/>
    <lineage>
        <taxon>Bacteria</taxon>
        <taxon>Pseudomonadati</taxon>
        <taxon>Pseudomonadota</taxon>
        <taxon>Gammaproteobacteria</taxon>
        <taxon>Pseudomonadales</taxon>
        <taxon>Pseudomonadaceae</taxon>
        <taxon>Pseudomonas</taxon>
    </lineage>
</organism>
<reference evidence="1 2" key="1">
    <citation type="submission" date="2018-08" db="EMBL/GenBank/DDBJ databases">
        <title>Recombination of ecologically and evolutionarily significant loci maintains genetic cohesion in the Pseudomonas syringae species complex.</title>
        <authorList>
            <person name="Dillon M."/>
            <person name="Thakur S."/>
            <person name="Almeida R.N.D."/>
            <person name="Weir B.S."/>
            <person name="Guttman D.S."/>
        </authorList>
    </citation>
    <scope>NUCLEOTIDE SEQUENCE [LARGE SCALE GENOMIC DNA]</scope>
    <source>
        <strain evidence="1 2">ICMP 4092</strain>
    </source>
</reference>
<comment type="caution">
    <text evidence="1">The sequence shown here is derived from an EMBL/GenBank/DDBJ whole genome shotgun (WGS) entry which is preliminary data.</text>
</comment>
<dbReference type="EMBL" id="RBQC01000016">
    <property type="protein sequence ID" value="RMO93108.1"/>
    <property type="molecule type" value="Genomic_DNA"/>
</dbReference>
<proteinExistence type="predicted"/>
<dbReference type="Proteomes" id="UP000268056">
    <property type="component" value="Unassembled WGS sequence"/>
</dbReference>
<name>A0A3M3ZEP6_9PSED</name>
<sequence length="42" mass="5325">MVPIHNYATFFIKYNWNMPKSMFIYFFREAFKINLINMLMWL</sequence>
<protein>
    <submittedName>
        <fullName evidence="1">Uncharacterized protein</fullName>
    </submittedName>
</protein>
<evidence type="ECO:0000313" key="2">
    <source>
        <dbReference type="Proteomes" id="UP000268056"/>
    </source>
</evidence>
<accession>A0A3M3ZEP6</accession>
<gene>
    <name evidence="1" type="ORF">ALQ32_102254</name>
</gene>